<accession>A0A383A5P3</accession>
<comment type="subcellular location">
    <subcellularLocation>
        <location evidence="1">Secreted</location>
    </subcellularLocation>
</comment>
<dbReference type="PANTHER" id="PTHR34216:SF3">
    <property type="entry name" value="POLY-BETA-1,6-N-ACETYL-D-GLUCOSAMINE N-DEACETYLASE"/>
    <property type="match status" value="1"/>
</dbReference>
<dbReference type="AlphaFoldDB" id="A0A383A5P3"/>
<protein>
    <recommendedName>
        <fullName evidence="3">NodB homology domain-containing protein</fullName>
    </recommendedName>
</protein>
<dbReference type="CDD" id="cd10973">
    <property type="entry name" value="CE4_DAC_u4_5s"/>
    <property type="match status" value="1"/>
</dbReference>
<keyword evidence="2" id="KW-0732">Signal</keyword>
<reference evidence="4" key="1">
    <citation type="submission" date="2018-05" db="EMBL/GenBank/DDBJ databases">
        <authorList>
            <person name="Lanie J.A."/>
            <person name="Ng W.-L."/>
            <person name="Kazmierczak K.M."/>
            <person name="Andrzejewski T.M."/>
            <person name="Davidsen T.M."/>
            <person name="Wayne K.J."/>
            <person name="Tettelin H."/>
            <person name="Glass J.I."/>
            <person name="Rusch D."/>
            <person name="Podicherti R."/>
            <person name="Tsui H.-C.T."/>
            <person name="Winkler M.E."/>
        </authorList>
    </citation>
    <scope>NUCLEOTIDE SEQUENCE</scope>
</reference>
<dbReference type="GO" id="GO:0005576">
    <property type="term" value="C:extracellular region"/>
    <property type="evidence" value="ECO:0007669"/>
    <property type="project" value="UniProtKB-SubCell"/>
</dbReference>
<dbReference type="SUPFAM" id="SSF88713">
    <property type="entry name" value="Glycoside hydrolase/deacetylase"/>
    <property type="match status" value="1"/>
</dbReference>
<dbReference type="InterPro" id="IPR051398">
    <property type="entry name" value="Polysacch_Deacetylase"/>
</dbReference>
<name>A0A383A5P3_9ZZZZ</name>
<proteinExistence type="predicted"/>
<gene>
    <name evidence="4" type="ORF">METZ01_LOCUS455828</name>
</gene>
<sequence>MLVFYKKINQLFIFALFFIIISNAVQANNIKNSAVIFMYHKFDISKYPSTNITLDQFEKHLAEFSQPKYNVKSLDYIVDTIINDGDLPNNTIGISVDDADKSFLTTAWPRFKEKGFPVTLFVSTASIVENNKNYLNWDEIRQLKAEGVVIGSHSHTHEHLANYTFEELQKEIEKSNKIFLKEIGKIPNLYAYPYGEADENFFDVLKDYKFKVAFGQHSGAINETSNLYYLSRFS</sequence>
<dbReference type="InterPro" id="IPR011330">
    <property type="entry name" value="Glyco_hydro/deAcase_b/a-brl"/>
</dbReference>
<dbReference type="Pfam" id="PF01522">
    <property type="entry name" value="Polysacc_deac_1"/>
    <property type="match status" value="1"/>
</dbReference>
<evidence type="ECO:0000313" key="4">
    <source>
        <dbReference type="EMBL" id="SVE02974.1"/>
    </source>
</evidence>
<dbReference type="PROSITE" id="PS51677">
    <property type="entry name" value="NODB"/>
    <property type="match status" value="1"/>
</dbReference>
<evidence type="ECO:0000256" key="1">
    <source>
        <dbReference type="ARBA" id="ARBA00004613"/>
    </source>
</evidence>
<feature type="non-terminal residue" evidence="4">
    <location>
        <position position="234"/>
    </location>
</feature>
<dbReference type="GO" id="GO:0005975">
    <property type="term" value="P:carbohydrate metabolic process"/>
    <property type="evidence" value="ECO:0007669"/>
    <property type="project" value="InterPro"/>
</dbReference>
<dbReference type="GO" id="GO:0016810">
    <property type="term" value="F:hydrolase activity, acting on carbon-nitrogen (but not peptide) bonds"/>
    <property type="evidence" value="ECO:0007669"/>
    <property type="project" value="InterPro"/>
</dbReference>
<organism evidence="4">
    <name type="scientific">marine metagenome</name>
    <dbReference type="NCBI Taxonomy" id="408172"/>
    <lineage>
        <taxon>unclassified sequences</taxon>
        <taxon>metagenomes</taxon>
        <taxon>ecological metagenomes</taxon>
    </lineage>
</organism>
<feature type="domain" description="NodB homology" evidence="3">
    <location>
        <begin position="90"/>
        <end position="234"/>
    </location>
</feature>
<dbReference type="Gene3D" id="3.20.20.370">
    <property type="entry name" value="Glycoside hydrolase/deacetylase"/>
    <property type="match status" value="1"/>
</dbReference>
<dbReference type="PANTHER" id="PTHR34216">
    <property type="match status" value="1"/>
</dbReference>
<dbReference type="EMBL" id="UINC01189333">
    <property type="protein sequence ID" value="SVE02974.1"/>
    <property type="molecule type" value="Genomic_DNA"/>
</dbReference>
<evidence type="ECO:0000256" key="2">
    <source>
        <dbReference type="ARBA" id="ARBA00022729"/>
    </source>
</evidence>
<dbReference type="InterPro" id="IPR002509">
    <property type="entry name" value="NODB_dom"/>
</dbReference>
<evidence type="ECO:0000259" key="3">
    <source>
        <dbReference type="PROSITE" id="PS51677"/>
    </source>
</evidence>